<evidence type="ECO:0000259" key="2">
    <source>
        <dbReference type="SMART" id="SM00646"/>
    </source>
</evidence>
<dbReference type="SMART" id="SM00646">
    <property type="entry name" value="Ami_3"/>
    <property type="match status" value="1"/>
</dbReference>
<protein>
    <submittedName>
        <fullName evidence="3">N-acetylmuramoyl-L-alanine amidase</fullName>
    </submittedName>
</protein>
<comment type="caution">
    <text evidence="3">The sequence shown here is derived from an EMBL/GenBank/DDBJ whole genome shotgun (WGS) entry which is preliminary data.</text>
</comment>
<reference evidence="4" key="1">
    <citation type="journal article" date="2019" name="Int. J. Syst. Evol. Microbiol.">
        <title>The Global Catalogue of Microorganisms (GCM) 10K type strain sequencing project: providing services to taxonomists for standard genome sequencing and annotation.</title>
        <authorList>
            <consortium name="The Broad Institute Genomics Platform"/>
            <consortium name="The Broad Institute Genome Sequencing Center for Infectious Disease"/>
            <person name="Wu L."/>
            <person name="Ma J."/>
        </authorList>
    </citation>
    <scope>NUCLEOTIDE SEQUENCE [LARGE SCALE GENOMIC DNA]</scope>
    <source>
        <strain evidence="4">JCM 17808</strain>
    </source>
</reference>
<dbReference type="RefSeq" id="WP_247424358.1">
    <property type="nucleotide sequence ID" value="NZ_BAABGL010000002.1"/>
</dbReference>
<dbReference type="Proteomes" id="UP001500642">
    <property type="component" value="Unassembled WGS sequence"/>
</dbReference>
<dbReference type="InterPro" id="IPR036365">
    <property type="entry name" value="PGBD-like_sf"/>
</dbReference>
<dbReference type="EMBL" id="BAABGL010000002">
    <property type="protein sequence ID" value="GAA4382638.1"/>
    <property type="molecule type" value="Genomic_DNA"/>
</dbReference>
<dbReference type="PANTHER" id="PTHR30404:SF0">
    <property type="entry name" value="N-ACETYLMURAMOYL-L-ALANINE AMIDASE AMIC"/>
    <property type="match status" value="1"/>
</dbReference>
<dbReference type="Pfam" id="PF01520">
    <property type="entry name" value="Amidase_3"/>
    <property type="match status" value="1"/>
</dbReference>
<dbReference type="InterPro" id="IPR002477">
    <property type="entry name" value="Peptidoglycan-bd-like"/>
</dbReference>
<dbReference type="CDD" id="cd02696">
    <property type="entry name" value="MurNAc-LAA"/>
    <property type="match status" value="1"/>
</dbReference>
<dbReference type="Pfam" id="PF01471">
    <property type="entry name" value="PG_binding_1"/>
    <property type="match status" value="2"/>
</dbReference>
<dbReference type="Gene3D" id="1.10.101.10">
    <property type="entry name" value="PGBD-like superfamily/PGBD"/>
    <property type="match status" value="2"/>
</dbReference>
<dbReference type="SUPFAM" id="SSF53187">
    <property type="entry name" value="Zn-dependent exopeptidases"/>
    <property type="match status" value="1"/>
</dbReference>
<evidence type="ECO:0000256" key="1">
    <source>
        <dbReference type="ARBA" id="ARBA00022801"/>
    </source>
</evidence>
<dbReference type="InterPro" id="IPR036366">
    <property type="entry name" value="PGBDSf"/>
</dbReference>
<sequence>MTPTSVFPSLSRGDRSDILLATKSQLSRLGYPVGDSDSPEFDHQFDSVIRRFQQERGLLCDGLLGPETFGQIELARFRLGDRVLRFDPVRPLRGDDVAELQKILSRLGIYTDRIDYIFAEATDAAVREAQTGLGLRSDGIAGPTTLSGLRAVKRDQGEGDVFALQERARVTASGPSLAGRVVVIEAATTRTDFVTTTFPPGTQSCAEEYAADIARRLEGRLSALGAATVYVEDSAERATLGDELGASAIVTINLDSSSSPKAQGAATYYFGRGDDPSVASPVGRRLAELMQKELCARTGLLDCRSHPRTWESLRRVRTPKVHVMPGYISNDEDRAALEDQRLRDLIAESVAVSLQRLYLREETDPPTGTLDLAAVSSQL</sequence>
<gene>
    <name evidence="3" type="ORF">GCM10023167_01320</name>
</gene>
<keyword evidence="4" id="KW-1185">Reference proteome</keyword>
<dbReference type="PANTHER" id="PTHR30404">
    <property type="entry name" value="N-ACETYLMURAMOYL-L-ALANINE AMIDASE"/>
    <property type="match status" value="1"/>
</dbReference>
<dbReference type="SUPFAM" id="SSF47090">
    <property type="entry name" value="PGBD-like"/>
    <property type="match status" value="2"/>
</dbReference>
<organism evidence="3 4">
    <name type="scientific">Brevibacterium pityocampae</name>
    <dbReference type="NCBI Taxonomy" id="506594"/>
    <lineage>
        <taxon>Bacteria</taxon>
        <taxon>Bacillati</taxon>
        <taxon>Actinomycetota</taxon>
        <taxon>Actinomycetes</taxon>
        <taxon>Micrococcales</taxon>
        <taxon>Brevibacteriaceae</taxon>
        <taxon>Brevibacterium</taxon>
    </lineage>
</organism>
<dbReference type="InterPro" id="IPR002508">
    <property type="entry name" value="MurNAc-LAA_cat"/>
</dbReference>
<keyword evidence="1" id="KW-0378">Hydrolase</keyword>
<accession>A0ABP8J0B4</accession>
<name>A0ABP8J0B4_9MICO</name>
<dbReference type="Gene3D" id="3.40.630.40">
    <property type="entry name" value="Zn-dependent exopeptidases"/>
    <property type="match status" value="1"/>
</dbReference>
<feature type="domain" description="MurNAc-LAA" evidence="2">
    <location>
        <begin position="238"/>
        <end position="355"/>
    </location>
</feature>
<proteinExistence type="predicted"/>
<evidence type="ECO:0000313" key="3">
    <source>
        <dbReference type="EMBL" id="GAA4382638.1"/>
    </source>
</evidence>
<dbReference type="InterPro" id="IPR050695">
    <property type="entry name" value="N-acetylmuramoyl_amidase_3"/>
</dbReference>
<evidence type="ECO:0000313" key="4">
    <source>
        <dbReference type="Proteomes" id="UP001500642"/>
    </source>
</evidence>